<proteinExistence type="predicted"/>
<dbReference type="AlphaFoldDB" id="A0A0H3ZQG0"/>
<name>A0A0H3ZQG0_9VIBR</name>
<accession>A0A0H3ZQG0</accession>
<protein>
    <submittedName>
        <fullName evidence="1">Uncharacterized protein</fullName>
    </submittedName>
</protein>
<organism evidence="1">
    <name type="scientific">Vibrio tasmaniensis</name>
    <dbReference type="NCBI Taxonomy" id="212663"/>
    <lineage>
        <taxon>Bacteria</taxon>
        <taxon>Pseudomonadati</taxon>
        <taxon>Pseudomonadota</taxon>
        <taxon>Gammaproteobacteria</taxon>
        <taxon>Vibrionales</taxon>
        <taxon>Vibrionaceae</taxon>
        <taxon>Vibrio</taxon>
    </lineage>
</organism>
<dbReference type="EMBL" id="KP795455">
    <property type="protein sequence ID" value="AKN35891.1"/>
    <property type="molecule type" value="Genomic_DNA"/>
</dbReference>
<evidence type="ECO:0000313" key="1">
    <source>
        <dbReference type="EMBL" id="AKN35891.1"/>
    </source>
</evidence>
<sequence>MALVWVCRALLLVRCTIATLEEVPEQERDGGEQAALG</sequence>
<reference evidence="1" key="1">
    <citation type="journal article" date="2015" name="MBio">
        <title>Eco-Evolutionary Dynamics of Episomes among Ecologically Cohesive Bacterial Populations.</title>
        <authorList>
            <person name="Xue H."/>
            <person name="Cordero O.X."/>
            <person name="Camas F.M."/>
            <person name="Trimble W."/>
            <person name="Meyer F."/>
            <person name="Guglielmini J."/>
            <person name="Rocha E.P."/>
            <person name="Polz M.F."/>
        </authorList>
    </citation>
    <scope>NUCLEOTIDE SEQUENCE</scope>
    <source>
        <strain evidence="1">FF_59</strain>
    </source>
</reference>